<dbReference type="RefSeq" id="WP_084314577.1">
    <property type="nucleotide sequence ID" value="NZ_FNIJ01000022.1"/>
</dbReference>
<dbReference type="EMBL" id="FNIJ01000022">
    <property type="protein sequence ID" value="SDP11132.1"/>
    <property type="molecule type" value="Genomic_DNA"/>
</dbReference>
<evidence type="ECO:0000313" key="1">
    <source>
        <dbReference type="EMBL" id="SDP11132.1"/>
    </source>
</evidence>
<reference evidence="2" key="1">
    <citation type="submission" date="2016-10" db="EMBL/GenBank/DDBJ databases">
        <authorList>
            <person name="Varghese N."/>
            <person name="Submissions S."/>
        </authorList>
    </citation>
    <scope>NUCLEOTIDE SEQUENCE [LARGE SCALE GENOMIC DNA]</scope>
    <source>
        <strain evidence="2">JCM 21621</strain>
    </source>
</reference>
<gene>
    <name evidence="1" type="ORF">SAMN05216193_12271</name>
</gene>
<proteinExistence type="predicted"/>
<evidence type="ECO:0000313" key="2">
    <source>
        <dbReference type="Proteomes" id="UP000242957"/>
    </source>
</evidence>
<sequence>MIRRHPLLAALALLVLGLAALGWSQRVHLAAFPGIIGAYTAKEYCSCRYVMGNSADYCRAYTRQYVPIDGFRDDPHSRRVTARGLGTTATAAWLGVREGCRLLPEADALPE</sequence>
<keyword evidence="2" id="KW-1185">Reference proteome</keyword>
<dbReference type="AlphaFoldDB" id="A0A1H0Q166"/>
<dbReference type="STRING" id="198616.SAMN05216193_12271"/>
<dbReference type="Proteomes" id="UP000242957">
    <property type="component" value="Unassembled WGS sequence"/>
</dbReference>
<organism evidence="1 2">
    <name type="scientific">Pseudomonas jinjuensis</name>
    <dbReference type="NCBI Taxonomy" id="198616"/>
    <lineage>
        <taxon>Bacteria</taxon>
        <taxon>Pseudomonadati</taxon>
        <taxon>Pseudomonadota</taxon>
        <taxon>Gammaproteobacteria</taxon>
        <taxon>Pseudomonadales</taxon>
        <taxon>Pseudomonadaceae</taxon>
        <taxon>Pseudomonas</taxon>
    </lineage>
</organism>
<dbReference type="OrthoDB" id="6990478at2"/>
<protein>
    <recommendedName>
        <fullName evidence="3">Amidase</fullName>
    </recommendedName>
</protein>
<accession>A0A1H0Q166</accession>
<evidence type="ECO:0008006" key="3">
    <source>
        <dbReference type="Google" id="ProtNLM"/>
    </source>
</evidence>
<name>A0A1H0Q166_9PSED</name>